<dbReference type="Gene3D" id="3.40.50.12370">
    <property type="match status" value="1"/>
</dbReference>
<dbReference type="RefSeq" id="XP_013896560.1">
    <property type="nucleotide sequence ID" value="XM_014041106.1"/>
</dbReference>
<proteinExistence type="predicted"/>
<dbReference type="Pfam" id="PF00582">
    <property type="entry name" value="Usp"/>
    <property type="match status" value="1"/>
</dbReference>
<dbReference type="AlphaFoldDB" id="A0A0D2MSP5"/>
<dbReference type="Proteomes" id="UP000054498">
    <property type="component" value="Unassembled WGS sequence"/>
</dbReference>
<accession>A0A0D2MSP5</accession>
<dbReference type="GeneID" id="25727584"/>
<dbReference type="OrthoDB" id="843225at2759"/>
<feature type="domain" description="UspA" evidence="1">
    <location>
        <begin position="20"/>
        <end position="151"/>
    </location>
</feature>
<organism evidence="2 3">
    <name type="scientific">Monoraphidium neglectum</name>
    <dbReference type="NCBI Taxonomy" id="145388"/>
    <lineage>
        <taxon>Eukaryota</taxon>
        <taxon>Viridiplantae</taxon>
        <taxon>Chlorophyta</taxon>
        <taxon>core chlorophytes</taxon>
        <taxon>Chlorophyceae</taxon>
        <taxon>CS clade</taxon>
        <taxon>Sphaeropleales</taxon>
        <taxon>Selenastraceae</taxon>
        <taxon>Monoraphidium</taxon>
    </lineage>
</organism>
<reference evidence="2 3" key="1">
    <citation type="journal article" date="2013" name="BMC Genomics">
        <title>Reconstruction of the lipid metabolism for the microalga Monoraphidium neglectum from its genome sequence reveals characteristics suitable for biofuel production.</title>
        <authorList>
            <person name="Bogen C."/>
            <person name="Al-Dilaimi A."/>
            <person name="Albersmeier A."/>
            <person name="Wichmann J."/>
            <person name="Grundmann M."/>
            <person name="Rupp O."/>
            <person name="Lauersen K.J."/>
            <person name="Blifernez-Klassen O."/>
            <person name="Kalinowski J."/>
            <person name="Goesmann A."/>
            <person name="Mussgnug J.H."/>
            <person name="Kruse O."/>
        </authorList>
    </citation>
    <scope>NUCLEOTIDE SEQUENCE [LARGE SCALE GENOMIC DNA]</scope>
    <source>
        <strain evidence="2 3">SAG 48.87</strain>
    </source>
</reference>
<name>A0A0D2MSP5_9CHLO</name>
<keyword evidence="3" id="KW-1185">Reference proteome</keyword>
<dbReference type="EMBL" id="KK102527">
    <property type="protein sequence ID" value="KIY97540.1"/>
    <property type="molecule type" value="Genomic_DNA"/>
</dbReference>
<protein>
    <recommendedName>
        <fullName evidence="1">UspA domain-containing protein</fullName>
    </recommendedName>
</protein>
<dbReference type="KEGG" id="mng:MNEG_10423"/>
<dbReference type="SUPFAM" id="SSF52402">
    <property type="entry name" value="Adenine nucleotide alpha hydrolases-like"/>
    <property type="match status" value="1"/>
</dbReference>
<evidence type="ECO:0000313" key="3">
    <source>
        <dbReference type="Proteomes" id="UP000054498"/>
    </source>
</evidence>
<evidence type="ECO:0000313" key="2">
    <source>
        <dbReference type="EMBL" id="KIY97540.1"/>
    </source>
</evidence>
<gene>
    <name evidence="2" type="ORF">MNEG_10423</name>
</gene>
<evidence type="ECO:0000259" key="1">
    <source>
        <dbReference type="Pfam" id="PF00582"/>
    </source>
</evidence>
<dbReference type="InterPro" id="IPR006016">
    <property type="entry name" value="UspA"/>
</dbReference>
<sequence length="234" mass="25458">MPWNADVEWLKQHPDPRLVVGVAVDGSSIGDKALQAAVALHRERRADRLVLLHVGDGSKASWLPRHLTPRYLESTYVGKAADLHVHAEWAYREKADGQSTCEALTALAESQAVGLLVVGSYGRKGEKSFDMLGHVSDYSLRESHCSVCIVRSSSPPAGPAGEQDYLFATDGSKAAALAFCTLVRQVLRPGDKVLVAQATYDHGAGRESEELFESYKKMMDAHKARLTGSIMTLI</sequence>